<organism evidence="4">
    <name type="scientific">Candidatus Kentrum sp. TUN</name>
    <dbReference type="NCBI Taxonomy" id="2126343"/>
    <lineage>
        <taxon>Bacteria</taxon>
        <taxon>Pseudomonadati</taxon>
        <taxon>Pseudomonadota</taxon>
        <taxon>Gammaproteobacteria</taxon>
        <taxon>Candidatus Kentrum</taxon>
    </lineage>
</organism>
<reference evidence="4" key="1">
    <citation type="submission" date="2019-02" db="EMBL/GenBank/DDBJ databases">
        <authorList>
            <person name="Gruber-Vodicka R. H."/>
            <person name="Seah K. B. B."/>
        </authorList>
    </citation>
    <scope>NUCLEOTIDE SEQUENCE</scope>
    <source>
        <strain evidence="3">BECK_BY1</strain>
        <strain evidence="4">BECK_BY2</strain>
        <strain evidence="2">BECK_BY3</strain>
    </source>
</reference>
<dbReference type="EMBL" id="CAADFV010000025">
    <property type="protein sequence ID" value="VFK55128.1"/>
    <property type="molecule type" value="Genomic_DNA"/>
</dbReference>
<evidence type="ECO:0000313" key="2">
    <source>
        <dbReference type="EMBL" id="VFK53589.1"/>
    </source>
</evidence>
<name>A0A450ZN24_9GAMM</name>
<proteinExistence type="predicted"/>
<evidence type="ECO:0000313" key="3">
    <source>
        <dbReference type="EMBL" id="VFK54263.1"/>
    </source>
</evidence>
<dbReference type="EMBL" id="CAADFY010000025">
    <property type="protein sequence ID" value="VFK53589.1"/>
    <property type="molecule type" value="Genomic_DNA"/>
</dbReference>
<dbReference type="PROSITE" id="PS51257">
    <property type="entry name" value="PROKAR_LIPOPROTEIN"/>
    <property type="match status" value="1"/>
</dbReference>
<accession>A0A450ZN24</accession>
<evidence type="ECO:0000313" key="4">
    <source>
        <dbReference type="EMBL" id="VFK55128.1"/>
    </source>
</evidence>
<dbReference type="EMBL" id="CAADFX010000021">
    <property type="protein sequence ID" value="VFK54263.1"/>
    <property type="molecule type" value="Genomic_DNA"/>
</dbReference>
<feature type="region of interest" description="Disordered" evidence="1">
    <location>
        <begin position="32"/>
        <end position="59"/>
    </location>
</feature>
<sequence length="59" mass="6172">MNNISRSGILKGIGELALIAVFATLTTGCGGDEPAELSDAEKKATEERIAPVGKLRTQE</sequence>
<evidence type="ECO:0000256" key="1">
    <source>
        <dbReference type="SAM" id="MobiDB-lite"/>
    </source>
</evidence>
<dbReference type="AlphaFoldDB" id="A0A450ZN24"/>
<feature type="compositionally biased region" description="Basic and acidic residues" evidence="1">
    <location>
        <begin position="39"/>
        <end position="49"/>
    </location>
</feature>
<gene>
    <name evidence="3" type="ORF">BECKTUN1418D_GA0071000_10213</name>
    <name evidence="4" type="ORF">BECKTUN1418E_GA0071001_10254</name>
    <name evidence="2" type="ORF">BECKTUN1418F_GA0071002_10254</name>
</gene>
<protein>
    <submittedName>
        <fullName evidence="4">Uncharacterized protein</fullName>
    </submittedName>
</protein>